<feature type="signal peptide" evidence="2">
    <location>
        <begin position="1"/>
        <end position="16"/>
    </location>
</feature>
<name>A0A2M4B7H3_9DIPT</name>
<dbReference type="EMBL" id="GGFK01015447">
    <property type="protein sequence ID" value="MBW48768.1"/>
    <property type="molecule type" value="Transcribed_RNA"/>
</dbReference>
<feature type="region of interest" description="Disordered" evidence="1">
    <location>
        <begin position="40"/>
        <end position="80"/>
    </location>
</feature>
<evidence type="ECO:0000256" key="2">
    <source>
        <dbReference type="SAM" id="SignalP"/>
    </source>
</evidence>
<protein>
    <submittedName>
        <fullName evidence="3">Putative secreted protein</fullName>
    </submittedName>
</protein>
<keyword evidence="2" id="KW-0732">Signal</keyword>
<evidence type="ECO:0000256" key="1">
    <source>
        <dbReference type="SAM" id="MobiDB-lite"/>
    </source>
</evidence>
<feature type="compositionally biased region" description="Polar residues" evidence="1">
    <location>
        <begin position="61"/>
        <end position="72"/>
    </location>
</feature>
<feature type="compositionally biased region" description="Polar residues" evidence="1">
    <location>
        <begin position="40"/>
        <end position="51"/>
    </location>
</feature>
<sequence>MSHFLLCLPASFACLAQRRHQSTEMLQKFPTKFNTWKDSASKTTFRQSSGKSGRRWEMPSKQPQAVSTSSLRSVRASRKISTPQPKCRLVVRGSLGTQCVGASTWENGMAGSNQNVWLQF</sequence>
<dbReference type="AlphaFoldDB" id="A0A2M4B7H3"/>
<evidence type="ECO:0000313" key="3">
    <source>
        <dbReference type="EMBL" id="MBW48768.1"/>
    </source>
</evidence>
<organism evidence="3">
    <name type="scientific">Anopheles triannulatus</name>
    <dbReference type="NCBI Taxonomy" id="58253"/>
    <lineage>
        <taxon>Eukaryota</taxon>
        <taxon>Metazoa</taxon>
        <taxon>Ecdysozoa</taxon>
        <taxon>Arthropoda</taxon>
        <taxon>Hexapoda</taxon>
        <taxon>Insecta</taxon>
        <taxon>Pterygota</taxon>
        <taxon>Neoptera</taxon>
        <taxon>Endopterygota</taxon>
        <taxon>Diptera</taxon>
        <taxon>Nematocera</taxon>
        <taxon>Culicoidea</taxon>
        <taxon>Culicidae</taxon>
        <taxon>Anophelinae</taxon>
        <taxon>Anopheles</taxon>
    </lineage>
</organism>
<accession>A0A2M4B7H3</accession>
<reference evidence="3" key="1">
    <citation type="submission" date="2018-01" db="EMBL/GenBank/DDBJ databases">
        <title>An insight into the sialome of Amazonian anophelines.</title>
        <authorList>
            <person name="Ribeiro J.M."/>
            <person name="Scarpassa V."/>
            <person name="Calvo E."/>
        </authorList>
    </citation>
    <scope>NUCLEOTIDE SEQUENCE</scope>
    <source>
        <tissue evidence="3">Salivary glands</tissue>
    </source>
</reference>
<feature type="chain" id="PRO_5014805065" evidence="2">
    <location>
        <begin position="17"/>
        <end position="120"/>
    </location>
</feature>
<proteinExistence type="predicted"/>